<dbReference type="PANTHER" id="PTHR35811:SF1">
    <property type="entry name" value="HTH OST-TYPE DOMAIN-CONTAINING PROTEIN"/>
    <property type="match status" value="1"/>
</dbReference>
<dbReference type="Pfam" id="PF01936">
    <property type="entry name" value="NYN"/>
    <property type="match status" value="1"/>
</dbReference>
<evidence type="ECO:0000259" key="1">
    <source>
        <dbReference type="Pfam" id="PF01936"/>
    </source>
</evidence>
<organism evidence="2 3">
    <name type="scientific">Pseudomonas gingeri</name>
    <dbReference type="NCBI Taxonomy" id="117681"/>
    <lineage>
        <taxon>Bacteria</taxon>
        <taxon>Pseudomonadati</taxon>
        <taxon>Pseudomonadota</taxon>
        <taxon>Gammaproteobacteria</taxon>
        <taxon>Pseudomonadales</taxon>
        <taxon>Pseudomonadaceae</taxon>
        <taxon>Pseudomonas</taxon>
    </lineage>
</organism>
<accession>A0A7Y8C469</accession>
<evidence type="ECO:0000313" key="2">
    <source>
        <dbReference type="EMBL" id="NWB98027.1"/>
    </source>
</evidence>
<dbReference type="AlphaFoldDB" id="A0A7Y8C469"/>
<gene>
    <name evidence="2" type="ORF">HX882_19195</name>
</gene>
<comment type="caution">
    <text evidence="2">The sequence shown here is derived from an EMBL/GenBank/DDBJ whole genome shotgun (WGS) entry which is preliminary data.</text>
</comment>
<dbReference type="Proteomes" id="UP000539985">
    <property type="component" value="Unassembled WGS sequence"/>
</dbReference>
<reference evidence="2 3" key="1">
    <citation type="submission" date="2020-04" db="EMBL/GenBank/DDBJ databases">
        <title>Molecular characterization of pseudomonads from Agaricus bisporus reveal novel blotch 2 pathogens in Western Europe.</title>
        <authorList>
            <person name="Taparia T."/>
            <person name="Krijger M."/>
            <person name="Haynes E."/>
            <person name="Elpinstone J.G."/>
            <person name="Noble R."/>
            <person name="Van Der Wolf J."/>
        </authorList>
    </citation>
    <scope>NUCLEOTIDE SEQUENCE [LARGE SCALE GENOMIC DNA]</scope>
    <source>
        <strain evidence="2 3">H7001</strain>
    </source>
</reference>
<evidence type="ECO:0000313" key="3">
    <source>
        <dbReference type="Proteomes" id="UP000539985"/>
    </source>
</evidence>
<dbReference type="InterPro" id="IPR021139">
    <property type="entry name" value="NYN"/>
</dbReference>
<dbReference type="GO" id="GO:0004540">
    <property type="term" value="F:RNA nuclease activity"/>
    <property type="evidence" value="ECO:0007669"/>
    <property type="project" value="InterPro"/>
</dbReference>
<name>A0A7Y8C469_9PSED</name>
<feature type="domain" description="NYN" evidence="1">
    <location>
        <begin position="14"/>
        <end position="92"/>
    </location>
</feature>
<dbReference type="PANTHER" id="PTHR35811">
    <property type="entry name" value="SLR1870 PROTEIN"/>
    <property type="match status" value="1"/>
</dbReference>
<protein>
    <submittedName>
        <fullName evidence="2">NYN domain-containing protein</fullName>
    </submittedName>
</protein>
<proteinExistence type="predicted"/>
<dbReference type="EMBL" id="JACAQB010000008">
    <property type="protein sequence ID" value="NWB98027.1"/>
    <property type="molecule type" value="Genomic_DNA"/>
</dbReference>
<dbReference type="CDD" id="cd11297">
    <property type="entry name" value="PIN_LabA-like_N_1"/>
    <property type="match status" value="1"/>
</dbReference>
<sequence>MAIKPRHANQQKHLAVLIDADNAQAAIVEGLFEEIAKYGIASVKRMYGDWTSPQLGSWKKLMLEHSIQPIQKLTYIKGNSASDRLLSIYTMKSFCVQYFSGCYVKITCPAFRSFC</sequence>